<reference evidence="8 9" key="1">
    <citation type="submission" date="2018-07" db="EMBL/GenBank/DDBJ databases">
        <title>New species, Clostridium PI-S10-A1B.</title>
        <authorList>
            <person name="Krishna G."/>
            <person name="Summeta K."/>
            <person name="Shikha S."/>
            <person name="Prabhu P.B."/>
            <person name="Suresh K."/>
        </authorList>
    </citation>
    <scope>NUCLEOTIDE SEQUENCE [LARGE SCALE GENOMIC DNA]</scope>
    <source>
        <strain evidence="8 9">PI-S10-A1B</strain>
    </source>
</reference>
<dbReference type="PANTHER" id="PTHR34382">
    <property type="entry name" value="PTS SYSTEM N,N'-DIACETYLCHITOBIOSE-SPECIFIC EIIA COMPONENT"/>
    <property type="match status" value="1"/>
</dbReference>
<organism evidence="8 9">
    <name type="scientific">Lacrimispora amygdalina</name>
    <dbReference type="NCBI Taxonomy" id="253257"/>
    <lineage>
        <taxon>Bacteria</taxon>
        <taxon>Bacillati</taxon>
        <taxon>Bacillota</taxon>
        <taxon>Clostridia</taxon>
        <taxon>Lachnospirales</taxon>
        <taxon>Lachnospiraceae</taxon>
        <taxon>Lacrimispora</taxon>
    </lineage>
</organism>
<feature type="modified residue" description="Phosphohistidine; by HPr" evidence="7">
    <location>
        <position position="77"/>
    </location>
</feature>
<dbReference type="InterPro" id="IPR036542">
    <property type="entry name" value="PTS_IIA_lac/cel_sf"/>
</dbReference>
<comment type="cofactor">
    <cofactor evidence="6">
        <name>Mg(2+)</name>
        <dbReference type="ChEBI" id="CHEBI:18420"/>
    </cofactor>
    <text evidence="6">Binds 1 Mg(2+) ion per trimer.</text>
</comment>
<feature type="active site" description="Tele-phosphohistidine intermediate" evidence="5">
    <location>
        <position position="77"/>
    </location>
</feature>
<sequence length="113" mass="12387">MDITIETIMMELVVNGGNARSCAMQAIAAARDGKPGLAERLMKEADEAIEKAHEFQTGILQAEASGEHLEMSLIMVHAQDHLMNAMTVRDLAKEFLKLYKNQIYAAGKEGVVI</sequence>
<keyword evidence="1" id="KW-0813">Transport</keyword>
<keyword evidence="6" id="KW-0479">Metal-binding</keyword>
<dbReference type="SUPFAM" id="SSF46973">
    <property type="entry name" value="Enzyme IIa from lactose specific PTS, IIa-lac"/>
    <property type="match status" value="1"/>
</dbReference>
<evidence type="ECO:0000256" key="2">
    <source>
        <dbReference type="ARBA" id="ARBA00022597"/>
    </source>
</evidence>
<keyword evidence="4" id="KW-0598">Phosphotransferase system</keyword>
<dbReference type="Gene3D" id="1.20.58.80">
    <property type="entry name" value="Phosphotransferase system, lactose/cellobiose-type IIA subunit"/>
    <property type="match status" value="1"/>
</dbReference>
<feature type="binding site" evidence="6">
    <location>
        <position position="80"/>
    </location>
    <ligand>
        <name>Mg(2+)</name>
        <dbReference type="ChEBI" id="CHEBI:18420"/>
        <note>ligand shared between all trimeric partners</note>
    </ligand>
</feature>
<comment type="caution">
    <text evidence="8">The sequence shown here is derived from an EMBL/GenBank/DDBJ whole genome shotgun (WGS) entry which is preliminary data.</text>
</comment>
<dbReference type="Pfam" id="PF02255">
    <property type="entry name" value="PTS_IIA"/>
    <property type="match status" value="1"/>
</dbReference>
<evidence type="ECO:0000313" key="8">
    <source>
        <dbReference type="EMBL" id="RFZ76902.1"/>
    </source>
</evidence>
<accession>A0A3E2N7G9</accession>
<evidence type="ECO:0000256" key="6">
    <source>
        <dbReference type="PIRSR" id="PIRSR000699-2"/>
    </source>
</evidence>
<evidence type="ECO:0000256" key="3">
    <source>
        <dbReference type="ARBA" id="ARBA00022679"/>
    </source>
</evidence>
<dbReference type="RefSeq" id="WP_117418868.1">
    <property type="nucleotide sequence ID" value="NZ_QOHO01000071.1"/>
</dbReference>
<dbReference type="GO" id="GO:0046872">
    <property type="term" value="F:metal ion binding"/>
    <property type="evidence" value="ECO:0007669"/>
    <property type="project" value="UniProtKB-KW"/>
</dbReference>
<dbReference type="GO" id="GO:0016740">
    <property type="term" value="F:transferase activity"/>
    <property type="evidence" value="ECO:0007669"/>
    <property type="project" value="UniProtKB-KW"/>
</dbReference>
<name>A0A3E2N7G9_9FIRM</name>
<dbReference type="AlphaFoldDB" id="A0A3E2N7G9"/>
<dbReference type="GO" id="GO:0009401">
    <property type="term" value="P:phosphoenolpyruvate-dependent sugar phosphotransferase system"/>
    <property type="evidence" value="ECO:0007669"/>
    <property type="project" value="UniProtKB-KW"/>
</dbReference>
<protein>
    <submittedName>
        <fullName evidence="8">PTS lactose/cellobiose transporter subunit IIA</fullName>
    </submittedName>
</protein>
<evidence type="ECO:0000256" key="4">
    <source>
        <dbReference type="ARBA" id="ARBA00022683"/>
    </source>
</evidence>
<dbReference type="EMBL" id="QOHO01000071">
    <property type="protein sequence ID" value="RFZ76902.1"/>
    <property type="molecule type" value="Genomic_DNA"/>
</dbReference>
<dbReference type="CDD" id="cd00215">
    <property type="entry name" value="PTS_IIA_lac"/>
    <property type="match status" value="1"/>
</dbReference>
<keyword evidence="3" id="KW-0808">Transferase</keyword>
<dbReference type="PIRSF" id="PIRSF000699">
    <property type="entry name" value="PTS_IILac_III"/>
    <property type="match status" value="1"/>
</dbReference>
<evidence type="ECO:0000256" key="1">
    <source>
        <dbReference type="ARBA" id="ARBA00022448"/>
    </source>
</evidence>
<evidence type="ECO:0000256" key="7">
    <source>
        <dbReference type="PROSITE-ProRule" id="PRU00418"/>
    </source>
</evidence>
<dbReference type="PROSITE" id="PS51095">
    <property type="entry name" value="PTS_EIIA_TYPE_3"/>
    <property type="match status" value="1"/>
</dbReference>
<keyword evidence="6" id="KW-0460">Magnesium</keyword>
<gene>
    <name evidence="8" type="ORF">DS742_20720</name>
</gene>
<proteinExistence type="predicted"/>
<dbReference type="InterPro" id="IPR003188">
    <property type="entry name" value="PTS_IIA_lac/cel"/>
</dbReference>
<evidence type="ECO:0000313" key="9">
    <source>
        <dbReference type="Proteomes" id="UP000260680"/>
    </source>
</evidence>
<evidence type="ECO:0000256" key="5">
    <source>
        <dbReference type="PIRSR" id="PIRSR000699-1"/>
    </source>
</evidence>
<dbReference type="Proteomes" id="UP000260680">
    <property type="component" value="Unassembled WGS sequence"/>
</dbReference>
<dbReference type="OrthoDB" id="389577at2"/>
<keyword evidence="2" id="KW-0762">Sugar transport</keyword>
<dbReference type="PANTHER" id="PTHR34382:SF7">
    <property type="entry name" value="PTS SYSTEM N,N'-DIACETYLCHITOBIOSE-SPECIFIC EIIA COMPONENT"/>
    <property type="match status" value="1"/>
</dbReference>